<keyword evidence="2" id="KW-0378">Hydrolase</keyword>
<evidence type="ECO:0000313" key="3">
    <source>
        <dbReference type="Proteomes" id="UP000190449"/>
    </source>
</evidence>
<protein>
    <submittedName>
        <fullName evidence="2">R.Pab1 restriction endonuclease</fullName>
    </submittedName>
</protein>
<dbReference type="Pfam" id="PF09522">
    <property type="entry name" value="RE_R_Pab1"/>
    <property type="match status" value="1"/>
</dbReference>
<gene>
    <name evidence="2" type="ORF">SAMN02745108_00283</name>
</gene>
<dbReference type="GO" id="GO:0004519">
    <property type="term" value="F:endonuclease activity"/>
    <property type="evidence" value="ECO:0007669"/>
    <property type="project" value="UniProtKB-KW"/>
</dbReference>
<feature type="domain" description="Restriction endonuclease type II Pab1" evidence="1">
    <location>
        <begin position="135"/>
        <end position="249"/>
    </location>
</feature>
<proteinExistence type="predicted"/>
<dbReference type="InterPro" id="IPR018576">
    <property type="entry name" value="Restrct_endonuc_II_Pab1"/>
</dbReference>
<dbReference type="RefSeq" id="WP_078775467.1">
    <property type="nucleotide sequence ID" value="NZ_FUWU01000003.1"/>
</dbReference>
<name>A0A1T4K3R3_9BACT</name>
<evidence type="ECO:0000259" key="1">
    <source>
        <dbReference type="Pfam" id="PF09522"/>
    </source>
</evidence>
<keyword evidence="2" id="KW-0540">Nuclease</keyword>
<dbReference type="Proteomes" id="UP000190449">
    <property type="component" value="Unassembled WGS sequence"/>
</dbReference>
<dbReference type="AlphaFoldDB" id="A0A1T4K3R3"/>
<organism evidence="2 3">
    <name type="scientific">Fibrobacter intestinalis</name>
    <dbReference type="NCBI Taxonomy" id="28122"/>
    <lineage>
        <taxon>Bacteria</taxon>
        <taxon>Pseudomonadati</taxon>
        <taxon>Fibrobacterota</taxon>
        <taxon>Fibrobacteria</taxon>
        <taxon>Fibrobacterales</taxon>
        <taxon>Fibrobacteraceae</taxon>
        <taxon>Fibrobacter</taxon>
    </lineage>
</organism>
<dbReference type="EMBL" id="FUWU01000003">
    <property type="protein sequence ID" value="SJZ37071.1"/>
    <property type="molecule type" value="Genomic_DNA"/>
</dbReference>
<dbReference type="STRING" id="28122.SAMN02745108_00283"/>
<accession>A0A1T4K3R3</accession>
<sequence>MPQEAKVIFSGNLEVPLSVKIPLTQPTGKIRVKQRNSFLEYGNPIAVRKTNIQKNMYVEWQIGYDLLATKENEDKTSICQTFCNNKGECKYAYELSELLFYSVKLGLCDEKTIKCLYDEIREFSEESLFDSVYSIARTKPLSKRINDLDFSEMNVSYPLVVREFSDGCAVEIVIREKQRAVGVQPMLYVCIPIVSLKADLMPVVGRTLKCKEFGLWEIGEKESRLVVELFKIFGMLSKKHQFDVLAILKMLFPKVEC</sequence>
<evidence type="ECO:0000313" key="2">
    <source>
        <dbReference type="EMBL" id="SJZ37071.1"/>
    </source>
</evidence>
<keyword evidence="2" id="KW-0255">Endonuclease</keyword>
<reference evidence="2 3" key="1">
    <citation type="submission" date="2017-02" db="EMBL/GenBank/DDBJ databases">
        <authorList>
            <person name="Peterson S.W."/>
        </authorList>
    </citation>
    <scope>NUCLEOTIDE SEQUENCE [LARGE SCALE GENOMIC DNA]</scope>
    <source>
        <strain evidence="2 3">ATCC 43854</strain>
    </source>
</reference>